<evidence type="ECO:0000256" key="4">
    <source>
        <dbReference type="ARBA" id="ARBA00022989"/>
    </source>
</evidence>
<feature type="transmembrane region" description="Helical" evidence="6">
    <location>
        <begin position="198"/>
        <end position="218"/>
    </location>
</feature>
<accession>A0ABR2V9Y2</accession>
<organism evidence="8 9">
    <name type="scientific">Seiridium unicorne</name>
    <dbReference type="NCBI Taxonomy" id="138068"/>
    <lineage>
        <taxon>Eukaryota</taxon>
        <taxon>Fungi</taxon>
        <taxon>Dikarya</taxon>
        <taxon>Ascomycota</taxon>
        <taxon>Pezizomycotina</taxon>
        <taxon>Sordariomycetes</taxon>
        <taxon>Xylariomycetidae</taxon>
        <taxon>Amphisphaeriales</taxon>
        <taxon>Sporocadaceae</taxon>
        <taxon>Seiridium</taxon>
    </lineage>
</organism>
<dbReference type="SUPFAM" id="SSF52540">
    <property type="entry name" value="P-loop containing nucleoside triphosphate hydrolases"/>
    <property type="match status" value="1"/>
</dbReference>
<dbReference type="InterPro" id="IPR050173">
    <property type="entry name" value="ABC_transporter_C-like"/>
</dbReference>
<feature type="transmembrane region" description="Helical" evidence="6">
    <location>
        <begin position="66"/>
        <end position="90"/>
    </location>
</feature>
<sequence>MPTRSLFSAMALNFATSDSNQGMDDLSNVTRGSHVIESVDSEELSDTTAEEALNDTKRQGGDFSVYLYYMSAAGVHMFLSFLGMTMRFGFRREFPTVWLKWWTEANAGSPNARVGMYFGICVLLGLSGLGLMIAALCQDMDIIDMAFPLQALNFTSASADMLYSIQQCLGFVLDMVVTVLVVGLLATVVVLHDSFNSGDVGVALTMVMTFNSSLMMLIKNWTLIKTSVGAVSRVKDYATTTDPEENTTSLAPLPADWPSTGAIQLSGLVAGHSPSSPPVLKGVSMAIRAGEKIAICGPSGSGKTSLILALLRMIEIQQGSITIDGANRSKYPRADIRLELNVVTQEPFLLAGTVRLNLDPFQSASDEDIIRALQS</sequence>
<dbReference type="EMBL" id="JARVKF010000062">
    <property type="protein sequence ID" value="KAK9423707.1"/>
    <property type="molecule type" value="Genomic_DNA"/>
</dbReference>
<proteinExistence type="predicted"/>
<evidence type="ECO:0000256" key="2">
    <source>
        <dbReference type="ARBA" id="ARBA00022741"/>
    </source>
</evidence>
<comment type="caution">
    <text evidence="8">The sequence shown here is derived from an EMBL/GenBank/DDBJ whole genome shotgun (WGS) entry which is preliminary data.</text>
</comment>
<keyword evidence="4 6" id="KW-1133">Transmembrane helix</keyword>
<gene>
    <name evidence="8" type="ORF">SUNI508_13937</name>
</gene>
<dbReference type="Pfam" id="PF00005">
    <property type="entry name" value="ABC_tran"/>
    <property type="match status" value="1"/>
</dbReference>
<name>A0ABR2V9Y2_9PEZI</name>
<feature type="transmembrane region" description="Helical" evidence="6">
    <location>
        <begin position="171"/>
        <end position="192"/>
    </location>
</feature>
<protein>
    <submittedName>
        <fullName evidence="8">ABC transporter domain-containing protein</fullName>
    </submittedName>
</protein>
<dbReference type="InterPro" id="IPR027417">
    <property type="entry name" value="P-loop_NTPase"/>
</dbReference>
<feature type="domain" description="ABC transporter" evidence="7">
    <location>
        <begin position="280"/>
        <end position="370"/>
    </location>
</feature>
<dbReference type="InterPro" id="IPR003439">
    <property type="entry name" value="ABC_transporter-like_ATP-bd"/>
</dbReference>
<dbReference type="Proteomes" id="UP001408356">
    <property type="component" value="Unassembled WGS sequence"/>
</dbReference>
<keyword evidence="1 6" id="KW-0812">Transmembrane</keyword>
<dbReference type="Gene3D" id="1.20.1560.10">
    <property type="entry name" value="ABC transporter type 1, transmembrane domain"/>
    <property type="match status" value="1"/>
</dbReference>
<keyword evidence="9" id="KW-1185">Reference proteome</keyword>
<evidence type="ECO:0000313" key="8">
    <source>
        <dbReference type="EMBL" id="KAK9423707.1"/>
    </source>
</evidence>
<evidence type="ECO:0000256" key="1">
    <source>
        <dbReference type="ARBA" id="ARBA00022692"/>
    </source>
</evidence>
<dbReference type="InterPro" id="IPR036640">
    <property type="entry name" value="ABC1_TM_sf"/>
</dbReference>
<keyword evidence="3" id="KW-0067">ATP-binding</keyword>
<dbReference type="PANTHER" id="PTHR24223">
    <property type="entry name" value="ATP-BINDING CASSETTE SUB-FAMILY C"/>
    <property type="match status" value="1"/>
</dbReference>
<evidence type="ECO:0000256" key="6">
    <source>
        <dbReference type="SAM" id="Phobius"/>
    </source>
</evidence>
<keyword evidence="2" id="KW-0547">Nucleotide-binding</keyword>
<evidence type="ECO:0000256" key="3">
    <source>
        <dbReference type="ARBA" id="ARBA00022840"/>
    </source>
</evidence>
<evidence type="ECO:0000313" key="9">
    <source>
        <dbReference type="Proteomes" id="UP001408356"/>
    </source>
</evidence>
<feature type="transmembrane region" description="Helical" evidence="6">
    <location>
        <begin position="116"/>
        <end position="137"/>
    </location>
</feature>
<evidence type="ECO:0000259" key="7">
    <source>
        <dbReference type="Pfam" id="PF00005"/>
    </source>
</evidence>
<reference evidence="8 9" key="1">
    <citation type="journal article" date="2024" name="J. Plant Pathol.">
        <title>Sequence and assembly of the genome of Seiridium unicorne, isolate CBS 538.82, causal agent of cypress canker disease.</title>
        <authorList>
            <person name="Scali E."/>
            <person name="Rocca G.D."/>
            <person name="Danti R."/>
            <person name="Garbelotto M."/>
            <person name="Barberini S."/>
            <person name="Baroncelli R."/>
            <person name="Emiliani G."/>
        </authorList>
    </citation>
    <scope>NUCLEOTIDE SEQUENCE [LARGE SCALE GENOMIC DNA]</scope>
    <source>
        <strain evidence="8 9">BM-138-508</strain>
    </source>
</reference>
<dbReference type="SUPFAM" id="SSF90123">
    <property type="entry name" value="ABC transporter transmembrane region"/>
    <property type="match status" value="1"/>
</dbReference>
<dbReference type="Gene3D" id="3.40.50.300">
    <property type="entry name" value="P-loop containing nucleotide triphosphate hydrolases"/>
    <property type="match status" value="1"/>
</dbReference>
<keyword evidence="5 6" id="KW-0472">Membrane</keyword>
<evidence type="ECO:0000256" key="5">
    <source>
        <dbReference type="ARBA" id="ARBA00023136"/>
    </source>
</evidence>
<dbReference type="PANTHER" id="PTHR24223:SF404">
    <property type="entry name" value="ABC MULTIDRUG TRANSPORTER (EUROFUNG)-RELATED"/>
    <property type="match status" value="1"/>
</dbReference>